<evidence type="ECO:0000313" key="2">
    <source>
        <dbReference type="Proteomes" id="UP001165444"/>
    </source>
</evidence>
<comment type="caution">
    <text evidence="1">The sequence shown here is derived from an EMBL/GenBank/DDBJ whole genome shotgun (WGS) entry which is preliminary data.</text>
</comment>
<sequence>MGATANLASEMETINAGMDSVVIRHFVAGILGGRTLDVSNYKLPVIKAGHVVIRDTASDTYKPMPVNSDGTAYESLPGSHEYVGVVVCSKPVSEPLVGIMYAGEVNDMASPFPVDSIKDAMKTALPTLVFMHD</sequence>
<proteinExistence type="predicted"/>
<dbReference type="Proteomes" id="UP001165444">
    <property type="component" value="Unassembled WGS sequence"/>
</dbReference>
<keyword evidence="2" id="KW-1185">Reference proteome</keyword>
<name>A0ABT0C470_9BACT</name>
<protein>
    <recommendedName>
        <fullName evidence="3">Head decoration protein</fullName>
    </recommendedName>
</protein>
<dbReference type="RefSeq" id="WP_243326223.1">
    <property type="nucleotide sequence ID" value="NZ_JAKZMM010000043.1"/>
</dbReference>
<accession>A0ABT0C470</accession>
<gene>
    <name evidence="1" type="ORF">MUN53_14530</name>
</gene>
<evidence type="ECO:0008006" key="3">
    <source>
        <dbReference type="Google" id="ProtNLM"/>
    </source>
</evidence>
<evidence type="ECO:0000313" key="1">
    <source>
        <dbReference type="EMBL" id="MCJ2381806.1"/>
    </source>
</evidence>
<reference evidence="1 2" key="1">
    <citation type="submission" date="2022-03" db="EMBL/GenBank/DDBJ databases">
        <title>Parabacteroides sp. nov. isolated from swine feces.</title>
        <authorList>
            <person name="Bak J.E."/>
        </authorList>
    </citation>
    <scope>NUCLEOTIDE SEQUENCE [LARGE SCALE GENOMIC DNA]</scope>
    <source>
        <strain evidence="1 2">AGMB00274</strain>
    </source>
</reference>
<organism evidence="1 2">
    <name type="scientific">Parabacteroides faecalis</name>
    <dbReference type="NCBI Taxonomy" id="2924040"/>
    <lineage>
        <taxon>Bacteria</taxon>
        <taxon>Pseudomonadati</taxon>
        <taxon>Bacteroidota</taxon>
        <taxon>Bacteroidia</taxon>
        <taxon>Bacteroidales</taxon>
        <taxon>Tannerellaceae</taxon>
        <taxon>Parabacteroides</taxon>
    </lineage>
</organism>
<dbReference type="EMBL" id="JAKZMM010000043">
    <property type="protein sequence ID" value="MCJ2381806.1"/>
    <property type="molecule type" value="Genomic_DNA"/>
</dbReference>